<protein>
    <recommendedName>
        <fullName evidence="3">Ubiquitin-like domain-containing protein</fullName>
    </recommendedName>
</protein>
<accession>F0XVQ7</accession>
<dbReference type="Gene3D" id="3.10.20.90">
    <property type="entry name" value="Phosphatidylinositol 3-kinase Catalytic Subunit, Chain A, domain 1"/>
    <property type="match status" value="1"/>
</dbReference>
<dbReference type="SUPFAM" id="SSF54236">
    <property type="entry name" value="Ubiquitin-like"/>
    <property type="match status" value="1"/>
</dbReference>
<evidence type="ECO:0008006" key="3">
    <source>
        <dbReference type="Google" id="ProtNLM"/>
    </source>
</evidence>
<evidence type="ECO:0000313" key="2">
    <source>
        <dbReference type="Proteomes" id="UP000002729"/>
    </source>
</evidence>
<dbReference type="RefSeq" id="XP_009032699.1">
    <property type="nucleotide sequence ID" value="XM_009034451.1"/>
</dbReference>
<evidence type="ECO:0000313" key="1">
    <source>
        <dbReference type="EMBL" id="EGB13100.1"/>
    </source>
</evidence>
<proteinExistence type="predicted"/>
<organism evidence="2">
    <name type="scientific">Aureococcus anophagefferens</name>
    <name type="common">Harmful bloom alga</name>
    <dbReference type="NCBI Taxonomy" id="44056"/>
    <lineage>
        <taxon>Eukaryota</taxon>
        <taxon>Sar</taxon>
        <taxon>Stramenopiles</taxon>
        <taxon>Ochrophyta</taxon>
        <taxon>Pelagophyceae</taxon>
        <taxon>Pelagomonadales</taxon>
        <taxon>Pelagomonadaceae</taxon>
        <taxon>Aureococcus</taxon>
    </lineage>
</organism>
<dbReference type="Proteomes" id="UP000002729">
    <property type="component" value="Unassembled WGS sequence"/>
</dbReference>
<sequence>MGGAASMGGGSLGELRLAVAQLDDAAKPPARRRAALDEAVALLRRRPEPTAEVRRLALRCAEAARRWSDDAGAAGCEAWRHWYAFAAAEIYCGLGEAEGSGPLAIARFGSSAAMRVGGDVAVRALDGLAKAWRAAGQDRSAARFEEERDGLVMDLACAEAPPRPPAAAPARNADILDAAVAKRERRAAATAPAATFAGPHADATTPSVARAALDDARRGGGASAEARAAYARSMASFSASVRLRNMVDPDAGPPPAPEAWGEFCAPCAPAAAADDACACCPAAPAARRRGGGPGGSVAAPASRDAAGAGLTLFVSMPDGRTTTLRDVAPDCQVDELKACLATIADRAGGYDSTKPCADVELVYGSRHLASGASVAQYRLPQNATLYGLVGLLGGKRARKKKSKTKDPVRCTLRQWVDTGYLDGRAYVCSWRHAEGCKVCQDRPFAPANRPADERKAGWQGPGFFTKRYREHSYVVAPGLPPPRPDEPGVHPALAAIKKTECDAGYQWLLESDVGHFRCAGGSHTATADEFQKLVDDFGFPDLAHFVTSKKKLWLKWHGKTVDDYLRAAYFTRERRDRAAELSPASANWELAKRTFKQRYALWKRKSENYAVDAKVCAAHDFPLN</sequence>
<dbReference type="InterPro" id="IPR029071">
    <property type="entry name" value="Ubiquitin-like_domsf"/>
</dbReference>
<gene>
    <name evidence="1" type="ORF">AURANDRAFT_60614</name>
</gene>
<reference evidence="1 2" key="1">
    <citation type="journal article" date="2011" name="Proc. Natl. Acad. Sci. U.S.A.">
        <title>Niche of harmful alga Aureococcus anophagefferens revealed through ecogenomics.</title>
        <authorList>
            <person name="Gobler C.J."/>
            <person name="Berry D.L."/>
            <person name="Dyhrman S.T."/>
            <person name="Wilhelm S.W."/>
            <person name="Salamov A."/>
            <person name="Lobanov A.V."/>
            <person name="Zhang Y."/>
            <person name="Collier J.L."/>
            <person name="Wurch L.L."/>
            <person name="Kustka A.B."/>
            <person name="Dill B.D."/>
            <person name="Shah M."/>
            <person name="VerBerkmoes N.C."/>
            <person name="Kuo A."/>
            <person name="Terry A."/>
            <person name="Pangilinan J."/>
            <person name="Lindquist E.A."/>
            <person name="Lucas S."/>
            <person name="Paulsen I.T."/>
            <person name="Hattenrath-Lehmann T.K."/>
            <person name="Talmage S.C."/>
            <person name="Walker E.A."/>
            <person name="Koch F."/>
            <person name="Burson A.M."/>
            <person name="Marcoval M.A."/>
            <person name="Tang Y.Z."/>
            <person name="Lecleir G.R."/>
            <person name="Coyne K.J."/>
            <person name="Berg G.M."/>
            <person name="Bertrand E.M."/>
            <person name="Saito M.A."/>
            <person name="Gladyshev V.N."/>
            <person name="Grigoriev I.V."/>
        </authorList>
    </citation>
    <scope>NUCLEOTIDE SEQUENCE [LARGE SCALE GENOMIC DNA]</scope>
    <source>
        <strain evidence="2">CCMP 1984</strain>
    </source>
</reference>
<dbReference type="GeneID" id="20223085"/>
<dbReference type="EMBL" id="GL833120">
    <property type="protein sequence ID" value="EGB13100.1"/>
    <property type="molecule type" value="Genomic_DNA"/>
</dbReference>
<keyword evidence="2" id="KW-1185">Reference proteome</keyword>
<name>F0XVQ7_AURAN</name>
<dbReference type="InParanoid" id="F0XVQ7"/>
<dbReference type="KEGG" id="aaf:AURANDRAFT_60614"/>
<dbReference type="AlphaFoldDB" id="F0XVQ7"/>